<evidence type="ECO:0000313" key="2">
    <source>
        <dbReference type="Proteomes" id="UP000003639"/>
    </source>
</evidence>
<protein>
    <submittedName>
        <fullName evidence="1">Uncharacterized protein</fullName>
    </submittedName>
</protein>
<evidence type="ECO:0000313" key="1">
    <source>
        <dbReference type="EMBL" id="EDN00382.1"/>
    </source>
</evidence>
<keyword evidence="2" id="KW-1185">Reference proteome</keyword>
<proteinExistence type="predicted"/>
<reference evidence="1 2" key="1">
    <citation type="submission" date="2007-04" db="EMBL/GenBank/DDBJ databases">
        <authorList>
            <person name="Fulton L."/>
            <person name="Clifton S."/>
            <person name="Fulton B."/>
            <person name="Xu J."/>
            <person name="Minx P."/>
            <person name="Pepin K.H."/>
            <person name="Johnson M."/>
            <person name="Thiruvilangam P."/>
            <person name="Bhonagiri V."/>
            <person name="Nash W.E."/>
            <person name="Mardis E.R."/>
            <person name="Wilson R.K."/>
        </authorList>
    </citation>
    <scope>NUCLEOTIDE SEQUENCE [LARGE SCALE GENOMIC DNA]</scope>
    <source>
        <strain evidence="1 2">ATCC 29799</strain>
    </source>
</reference>
<dbReference type="AlphaFoldDB" id="A6NU35"/>
<comment type="caution">
    <text evidence="1">The sequence shown here is derived from an EMBL/GenBank/DDBJ whole genome shotgun (WGS) entry which is preliminary data.</text>
</comment>
<name>A6NU35_9FIRM</name>
<gene>
    <name evidence="1" type="ORF">BACCAP_01716</name>
</gene>
<reference evidence="1 2" key="2">
    <citation type="submission" date="2007-06" db="EMBL/GenBank/DDBJ databases">
        <title>Draft genome sequence of Pseudoflavonifractor capillosus ATCC 29799.</title>
        <authorList>
            <person name="Sudarsanam P."/>
            <person name="Ley R."/>
            <person name="Guruge J."/>
            <person name="Turnbaugh P.J."/>
            <person name="Mahowald M."/>
            <person name="Liep D."/>
            <person name="Gordon J."/>
        </authorList>
    </citation>
    <scope>NUCLEOTIDE SEQUENCE [LARGE SCALE GENOMIC DNA]</scope>
    <source>
        <strain evidence="1 2">ATCC 29799</strain>
    </source>
</reference>
<sequence>MPLAGRRPSGHRKADTDLSYIIFPDLSISTSQVFSFARKKFSCIL</sequence>
<dbReference type="Proteomes" id="UP000003639">
    <property type="component" value="Unassembled WGS sequence"/>
</dbReference>
<dbReference type="EMBL" id="AAXG02000011">
    <property type="protein sequence ID" value="EDN00382.1"/>
    <property type="molecule type" value="Genomic_DNA"/>
</dbReference>
<organism evidence="1 2">
    <name type="scientific">Pseudoflavonifractor capillosus ATCC 29799</name>
    <dbReference type="NCBI Taxonomy" id="411467"/>
    <lineage>
        <taxon>Bacteria</taxon>
        <taxon>Bacillati</taxon>
        <taxon>Bacillota</taxon>
        <taxon>Clostridia</taxon>
        <taxon>Eubacteriales</taxon>
        <taxon>Oscillospiraceae</taxon>
        <taxon>Pseudoflavonifractor</taxon>
    </lineage>
</organism>
<accession>A6NU35</accession>